<dbReference type="InterPro" id="IPR018958">
    <property type="entry name" value="Knr4/Smi1-like_dom"/>
</dbReference>
<dbReference type="Pfam" id="PF14568">
    <property type="entry name" value="SUKH_6"/>
    <property type="match status" value="1"/>
</dbReference>
<evidence type="ECO:0000313" key="2">
    <source>
        <dbReference type="EMBL" id="ADU31960.1"/>
    </source>
</evidence>
<dbReference type="STRING" id="649639.Bcell_3720"/>
<dbReference type="EMBL" id="CP002394">
    <property type="protein sequence ID" value="ADU31960.1"/>
    <property type="molecule type" value="Genomic_DNA"/>
</dbReference>
<dbReference type="eggNOG" id="ENOG50332Y6">
    <property type="taxonomic scope" value="Bacteria"/>
</dbReference>
<proteinExistence type="predicted"/>
<gene>
    <name evidence="2" type="ordered locus">Bcell_3720</name>
</gene>
<evidence type="ECO:0000259" key="1">
    <source>
        <dbReference type="SMART" id="SM00860"/>
    </source>
</evidence>
<feature type="domain" description="Knr4/Smi1-like" evidence="1">
    <location>
        <begin position="15"/>
        <end position="137"/>
    </location>
</feature>
<dbReference type="InterPro" id="IPR037883">
    <property type="entry name" value="Knr4/Smi1-like_sf"/>
</dbReference>
<dbReference type="OrthoDB" id="8657476at2"/>
<keyword evidence="3" id="KW-1185">Reference proteome</keyword>
<organism evidence="2 3">
    <name type="scientific">Evansella cellulosilytica (strain ATCC 21833 / DSM 2522 / FERM P-1141 / JCM 9156 / N-4)</name>
    <name type="common">Bacillus cellulosilyticus</name>
    <dbReference type="NCBI Taxonomy" id="649639"/>
    <lineage>
        <taxon>Bacteria</taxon>
        <taxon>Bacillati</taxon>
        <taxon>Bacillota</taxon>
        <taxon>Bacilli</taxon>
        <taxon>Bacillales</taxon>
        <taxon>Bacillaceae</taxon>
        <taxon>Evansella</taxon>
    </lineage>
</organism>
<evidence type="ECO:0000313" key="3">
    <source>
        <dbReference type="Proteomes" id="UP000001401"/>
    </source>
</evidence>
<dbReference type="AlphaFoldDB" id="E6TT52"/>
<dbReference type="HOGENOM" id="CLU_115772_3_1_9"/>
<protein>
    <submittedName>
        <fullName evidence="2">Cell wall assembly/cell proliferation coordinating protein, KNR4-like protein</fullName>
    </submittedName>
</protein>
<dbReference type="Proteomes" id="UP000001401">
    <property type="component" value="Chromosome"/>
</dbReference>
<reference evidence="2" key="1">
    <citation type="submission" date="2010-12" db="EMBL/GenBank/DDBJ databases">
        <title>Complete sequence of Bacillus cellulosilyticus DSM 2522.</title>
        <authorList>
            <consortium name="US DOE Joint Genome Institute"/>
            <person name="Lucas S."/>
            <person name="Copeland A."/>
            <person name="Lapidus A."/>
            <person name="Cheng J.-F."/>
            <person name="Bruce D."/>
            <person name="Goodwin L."/>
            <person name="Pitluck S."/>
            <person name="Chertkov O."/>
            <person name="Detter J.C."/>
            <person name="Han C."/>
            <person name="Tapia R."/>
            <person name="Land M."/>
            <person name="Hauser L."/>
            <person name="Jeffries C."/>
            <person name="Kyrpides N."/>
            <person name="Ivanova N."/>
            <person name="Mikhailova N."/>
            <person name="Brumm P."/>
            <person name="Mead D."/>
            <person name="Woyke T."/>
        </authorList>
    </citation>
    <scope>NUCLEOTIDE SEQUENCE [LARGE SCALE GENOMIC DNA]</scope>
    <source>
        <strain evidence="2">DSM 2522</strain>
    </source>
</reference>
<dbReference type="SMART" id="SM00860">
    <property type="entry name" value="SMI1_KNR4"/>
    <property type="match status" value="1"/>
</dbReference>
<accession>E6TT52</accession>
<dbReference type="RefSeq" id="WP_013490291.1">
    <property type="nucleotide sequence ID" value="NC_014829.1"/>
</dbReference>
<sequence length="144" mass="17025">MEGNTKLEWRFVKNPATEKSLNNLENEFDILLPSTYRILMKLYNGGRPKPNKYYIQQEERVVKSFLNVYPVKGGVKDVVSWLELPQKVIPFANDPFGNYLCFDYRNISYMEPTIVLWEHEKNRLVIVEQSFEAFLRMLKKGVNN</sequence>
<dbReference type="Gene3D" id="3.40.1580.10">
    <property type="entry name" value="SMI1/KNR4-like"/>
    <property type="match status" value="1"/>
</dbReference>
<dbReference type="SUPFAM" id="SSF160631">
    <property type="entry name" value="SMI1/KNR4-like"/>
    <property type="match status" value="1"/>
</dbReference>
<name>E6TT52_EVAC2</name>
<dbReference type="KEGG" id="bco:Bcell_3720"/>